<reference evidence="4 5" key="1">
    <citation type="submission" date="2020-08" db="EMBL/GenBank/DDBJ databases">
        <title>Genomic Encyclopedia of Type Strains, Phase IV (KMG-IV): sequencing the most valuable type-strain genomes for metagenomic binning, comparative biology and taxonomic classification.</title>
        <authorList>
            <person name="Goeker M."/>
        </authorList>
    </citation>
    <scope>NUCLEOTIDE SEQUENCE [LARGE SCALE GENOMIC DNA]</scope>
    <source>
        <strain evidence="4 5">DSM 103737</strain>
    </source>
</reference>
<dbReference type="NCBIfam" id="TIGR00715">
    <property type="entry name" value="precor6x_red"/>
    <property type="match status" value="1"/>
</dbReference>
<dbReference type="GO" id="GO:0016994">
    <property type="term" value="F:precorrin-6A reductase activity"/>
    <property type="evidence" value="ECO:0007669"/>
    <property type="project" value="UniProtKB-EC"/>
</dbReference>
<dbReference type="EC" id="1.3.1.106" evidence="4"/>
<dbReference type="PANTHER" id="PTHR36925:SF1">
    <property type="entry name" value="COBALT-PRECORRIN-6A REDUCTASE"/>
    <property type="match status" value="1"/>
</dbReference>
<keyword evidence="5" id="KW-1185">Reference proteome</keyword>
<keyword evidence="3 4" id="KW-0560">Oxidoreductase</keyword>
<sequence length="260" mass="26991">MSAAMRILLLGGTSEATALARLVAEDTRFEPVLSLAGRTSAPAAAPVTTRIGGFGGVDGLAHFLAEEKIAAVVDATHPFAARISANAAAARRMVGVPLLALARPPWQRQPGDSWTEVADMAGAAAALGGKPARVFLTIGRQELAAFAAAPQHHYVVRSIEPAEGLLASATLIRARGPFAVEDEMALMQREAIDVVVSKNAGGRATEAKIIAARNLGLPVVMVRRPDRPDVPTVETAEAALAWLIARHRSASVPSPLAGEG</sequence>
<name>A0A840C745_9HYPH</name>
<dbReference type="NCBIfam" id="NF005968">
    <property type="entry name" value="PRK08057.1-2"/>
    <property type="match status" value="1"/>
</dbReference>
<dbReference type="InterPro" id="IPR003723">
    <property type="entry name" value="Precorrin-6x_reduct"/>
</dbReference>
<dbReference type="Pfam" id="PF02571">
    <property type="entry name" value="CbiJ"/>
    <property type="match status" value="1"/>
</dbReference>
<dbReference type="Proteomes" id="UP000577362">
    <property type="component" value="Unassembled WGS sequence"/>
</dbReference>
<organism evidence="4 5">
    <name type="scientific">Chelatococcus caeni</name>
    <dbReference type="NCBI Taxonomy" id="1348468"/>
    <lineage>
        <taxon>Bacteria</taxon>
        <taxon>Pseudomonadati</taxon>
        <taxon>Pseudomonadota</taxon>
        <taxon>Alphaproteobacteria</taxon>
        <taxon>Hyphomicrobiales</taxon>
        <taxon>Chelatococcaceae</taxon>
        <taxon>Chelatococcus</taxon>
    </lineage>
</organism>
<protein>
    <submittedName>
        <fullName evidence="4">Precorrin-6A/cobalt-precorrin-6A reductase</fullName>
        <ecNumber evidence="4">1.3.1.106</ecNumber>
        <ecNumber evidence="4">1.3.1.54</ecNumber>
    </submittedName>
</protein>
<evidence type="ECO:0000313" key="4">
    <source>
        <dbReference type="EMBL" id="MBB4019239.1"/>
    </source>
</evidence>
<comment type="caution">
    <text evidence="4">The sequence shown here is derived from an EMBL/GenBank/DDBJ whole genome shotgun (WGS) entry which is preliminary data.</text>
</comment>
<dbReference type="EC" id="1.3.1.54" evidence="4"/>
<proteinExistence type="predicted"/>
<dbReference type="GO" id="GO:0009236">
    <property type="term" value="P:cobalamin biosynthetic process"/>
    <property type="evidence" value="ECO:0007669"/>
    <property type="project" value="UniProtKB-UniPathway"/>
</dbReference>
<comment type="pathway">
    <text evidence="1">Cofactor biosynthesis; adenosylcobalamin biosynthesis.</text>
</comment>
<accession>A0A840C745</accession>
<evidence type="ECO:0000313" key="5">
    <source>
        <dbReference type="Proteomes" id="UP000577362"/>
    </source>
</evidence>
<gene>
    <name evidence="4" type="ORF">GGR16_004286</name>
</gene>
<dbReference type="RefSeq" id="WP_425486591.1">
    <property type="nucleotide sequence ID" value="NZ_JACIEN010000006.1"/>
</dbReference>
<dbReference type="UniPathway" id="UPA00148"/>
<keyword evidence="2" id="KW-0169">Cobalamin biosynthesis</keyword>
<evidence type="ECO:0000256" key="2">
    <source>
        <dbReference type="ARBA" id="ARBA00022573"/>
    </source>
</evidence>
<dbReference type="EMBL" id="JACIEN010000006">
    <property type="protein sequence ID" value="MBB4019239.1"/>
    <property type="molecule type" value="Genomic_DNA"/>
</dbReference>
<dbReference type="AlphaFoldDB" id="A0A840C745"/>
<evidence type="ECO:0000256" key="1">
    <source>
        <dbReference type="ARBA" id="ARBA00004953"/>
    </source>
</evidence>
<evidence type="ECO:0000256" key="3">
    <source>
        <dbReference type="ARBA" id="ARBA00023002"/>
    </source>
</evidence>
<dbReference type="PANTHER" id="PTHR36925">
    <property type="entry name" value="COBALT-PRECORRIN-6A REDUCTASE"/>
    <property type="match status" value="1"/>
</dbReference>
<dbReference type="PROSITE" id="PS51014">
    <property type="entry name" value="COBK_CBIJ"/>
    <property type="match status" value="1"/>
</dbReference>